<name>A0A5K7SBV2_9BACT</name>
<feature type="transmembrane region" description="Helical" evidence="7">
    <location>
        <begin position="249"/>
        <end position="270"/>
    </location>
</feature>
<keyword evidence="3" id="KW-0813">Transport</keyword>
<evidence type="ECO:0000256" key="3">
    <source>
        <dbReference type="ARBA" id="ARBA00022448"/>
    </source>
</evidence>
<protein>
    <submittedName>
        <fullName evidence="9">Major facilitator superfamily MFS_1</fullName>
    </submittedName>
</protein>
<dbReference type="GO" id="GO:0022857">
    <property type="term" value="F:transmembrane transporter activity"/>
    <property type="evidence" value="ECO:0007669"/>
    <property type="project" value="InterPro"/>
</dbReference>
<dbReference type="AlphaFoldDB" id="A0A5K7SBV2"/>
<feature type="transmembrane region" description="Helical" evidence="7">
    <location>
        <begin position="170"/>
        <end position="191"/>
    </location>
</feature>
<dbReference type="InterPro" id="IPR011701">
    <property type="entry name" value="MFS"/>
</dbReference>
<feature type="transmembrane region" description="Helical" evidence="7">
    <location>
        <begin position="340"/>
        <end position="361"/>
    </location>
</feature>
<gene>
    <name evidence="9" type="ORF">AQPE_3226</name>
</gene>
<dbReference type="PANTHER" id="PTHR23514">
    <property type="entry name" value="BYPASS OF STOP CODON PROTEIN 6"/>
    <property type="match status" value="1"/>
</dbReference>
<dbReference type="PANTHER" id="PTHR23514:SF3">
    <property type="entry name" value="BYPASS OF STOP CODON PROTEIN 6"/>
    <property type="match status" value="1"/>
</dbReference>
<evidence type="ECO:0000256" key="4">
    <source>
        <dbReference type="ARBA" id="ARBA00022692"/>
    </source>
</evidence>
<evidence type="ECO:0000256" key="5">
    <source>
        <dbReference type="ARBA" id="ARBA00022989"/>
    </source>
</evidence>
<keyword evidence="5 7" id="KW-1133">Transmembrane helix</keyword>
<dbReference type="PROSITE" id="PS50850">
    <property type="entry name" value="MFS"/>
    <property type="match status" value="1"/>
</dbReference>
<dbReference type="Proteomes" id="UP001193389">
    <property type="component" value="Chromosome"/>
</dbReference>
<evidence type="ECO:0000256" key="7">
    <source>
        <dbReference type="SAM" id="Phobius"/>
    </source>
</evidence>
<evidence type="ECO:0000256" key="1">
    <source>
        <dbReference type="ARBA" id="ARBA00004127"/>
    </source>
</evidence>
<dbReference type="GO" id="GO:0016020">
    <property type="term" value="C:membrane"/>
    <property type="evidence" value="ECO:0007669"/>
    <property type="project" value="TreeGrafter"/>
</dbReference>
<comment type="similarity">
    <text evidence="2">Belongs to the major facilitator superfamily.</text>
</comment>
<feature type="transmembrane region" description="Helical" evidence="7">
    <location>
        <begin position="367"/>
        <end position="389"/>
    </location>
</feature>
<organism evidence="9 10">
    <name type="scientific">Aquipluma nitroreducens</name>
    <dbReference type="NCBI Taxonomy" id="2010828"/>
    <lineage>
        <taxon>Bacteria</taxon>
        <taxon>Pseudomonadati</taxon>
        <taxon>Bacteroidota</taxon>
        <taxon>Bacteroidia</taxon>
        <taxon>Marinilabiliales</taxon>
        <taxon>Prolixibacteraceae</taxon>
        <taxon>Aquipluma</taxon>
    </lineage>
</organism>
<feature type="transmembrane region" description="Helical" evidence="7">
    <location>
        <begin position="142"/>
        <end position="164"/>
    </location>
</feature>
<proteinExistence type="inferred from homology"/>
<dbReference type="KEGG" id="anf:AQPE_3226"/>
<sequence>MKEFNSVNTTPTYSRNLLLVAACLSIVMFGITCVAIGTISQYLTASFAVDKIFIGLLASLFAAGALIGSVSFGPIVDRFGYKFILIFSLIFLFSGFEVIGRTSQLNVIRAMIFLFGLGGGIINGGTSALVSDLYPEKKGAYLSILGVFWGVGALSFPLVTSVLLNKEMNYTSILTLIGLLTLIPIAMFLVLRCPPPKNSGGVPYRKYLNMIKNPTILLIGFFLFFQSGFETLTTTWTPKYFLEKYMSDTQTALLSLTAMSISLTVSRLLLGYLLKKFENWKVLLAGLLITIFGLLVMRLGTSYLAGMIGISLLGFGAAAAFPVMLGYVGSMYPEISGAAFSLVLFIALSGNAMLNALGGYIFEKYQISSFAIFMIGIILIMMFLLYLIALRIKKQPE</sequence>
<evidence type="ECO:0000256" key="6">
    <source>
        <dbReference type="ARBA" id="ARBA00023136"/>
    </source>
</evidence>
<feature type="domain" description="Major facilitator superfamily (MFS) profile" evidence="8">
    <location>
        <begin position="18"/>
        <end position="394"/>
    </location>
</feature>
<accession>A0A5K7SBV2</accession>
<dbReference type="SUPFAM" id="SSF103473">
    <property type="entry name" value="MFS general substrate transporter"/>
    <property type="match status" value="1"/>
</dbReference>
<evidence type="ECO:0000259" key="8">
    <source>
        <dbReference type="PROSITE" id="PS50850"/>
    </source>
</evidence>
<feature type="transmembrane region" description="Helical" evidence="7">
    <location>
        <begin position="52"/>
        <end position="72"/>
    </location>
</feature>
<evidence type="ECO:0000313" key="10">
    <source>
        <dbReference type="Proteomes" id="UP001193389"/>
    </source>
</evidence>
<feature type="transmembrane region" description="Helical" evidence="7">
    <location>
        <begin position="211"/>
        <end position="229"/>
    </location>
</feature>
<feature type="transmembrane region" description="Helical" evidence="7">
    <location>
        <begin position="17"/>
        <end position="40"/>
    </location>
</feature>
<dbReference type="Gene3D" id="1.20.1250.20">
    <property type="entry name" value="MFS general substrate transporter like domains"/>
    <property type="match status" value="1"/>
</dbReference>
<dbReference type="GO" id="GO:0012505">
    <property type="term" value="C:endomembrane system"/>
    <property type="evidence" value="ECO:0007669"/>
    <property type="project" value="UniProtKB-SubCell"/>
</dbReference>
<feature type="transmembrane region" description="Helical" evidence="7">
    <location>
        <begin position="79"/>
        <end position="96"/>
    </location>
</feature>
<keyword evidence="4 7" id="KW-0812">Transmembrane</keyword>
<dbReference type="Pfam" id="PF07690">
    <property type="entry name" value="MFS_1"/>
    <property type="match status" value="1"/>
</dbReference>
<keyword evidence="6 7" id="KW-0472">Membrane</keyword>
<dbReference type="InterPro" id="IPR036259">
    <property type="entry name" value="MFS_trans_sf"/>
</dbReference>
<dbReference type="InterPro" id="IPR020846">
    <property type="entry name" value="MFS_dom"/>
</dbReference>
<feature type="transmembrane region" description="Helical" evidence="7">
    <location>
        <begin position="306"/>
        <end position="328"/>
    </location>
</feature>
<evidence type="ECO:0000256" key="2">
    <source>
        <dbReference type="ARBA" id="ARBA00008335"/>
    </source>
</evidence>
<reference evidence="9" key="1">
    <citation type="journal article" date="2020" name="Int. J. Syst. Evol. Microbiol.">
        <title>Aquipluma nitroreducens gen. nov. sp. nov., a novel facultatively anaerobic bacterium isolated from a freshwater lake.</title>
        <authorList>
            <person name="Watanabe M."/>
            <person name="Kojima H."/>
            <person name="Fukui M."/>
        </authorList>
    </citation>
    <scope>NUCLEOTIDE SEQUENCE</scope>
    <source>
        <strain evidence="9">MeG22</strain>
    </source>
</reference>
<evidence type="ECO:0000313" key="9">
    <source>
        <dbReference type="EMBL" id="BBE19053.1"/>
    </source>
</evidence>
<dbReference type="InterPro" id="IPR051788">
    <property type="entry name" value="MFS_Transporter"/>
</dbReference>
<comment type="subcellular location">
    <subcellularLocation>
        <location evidence="1">Endomembrane system</location>
        <topology evidence="1">Multi-pass membrane protein</topology>
    </subcellularLocation>
</comment>
<keyword evidence="10" id="KW-1185">Reference proteome</keyword>
<dbReference type="EMBL" id="AP018694">
    <property type="protein sequence ID" value="BBE19053.1"/>
    <property type="molecule type" value="Genomic_DNA"/>
</dbReference>
<dbReference type="RefSeq" id="WP_318347326.1">
    <property type="nucleotide sequence ID" value="NZ_AP018694.1"/>
</dbReference>
<feature type="transmembrane region" description="Helical" evidence="7">
    <location>
        <begin position="282"/>
        <end position="300"/>
    </location>
</feature>
<feature type="transmembrane region" description="Helical" evidence="7">
    <location>
        <begin position="108"/>
        <end position="130"/>
    </location>
</feature>